<dbReference type="AlphaFoldDB" id="A0AAJ5WUA1"/>
<dbReference type="EMBL" id="CP119311">
    <property type="protein sequence ID" value="WEK36269.1"/>
    <property type="molecule type" value="Genomic_DNA"/>
</dbReference>
<reference evidence="1" key="1">
    <citation type="submission" date="2023-03" db="EMBL/GenBank/DDBJ databases">
        <title>Andean soil-derived lignocellulolytic bacterial consortium as a source of novel taxa and putative plastic-active enzymes.</title>
        <authorList>
            <person name="Diaz-Garcia L."/>
            <person name="Chuvochina M."/>
            <person name="Feuerriegel G."/>
            <person name="Bunk B."/>
            <person name="Sproer C."/>
            <person name="Streit W.R."/>
            <person name="Rodriguez L.M."/>
            <person name="Overmann J."/>
            <person name="Jimenez D.J."/>
        </authorList>
    </citation>
    <scope>NUCLEOTIDE SEQUENCE</scope>
    <source>
        <strain evidence="1">MAG 7</strain>
    </source>
</reference>
<proteinExistence type="predicted"/>
<protein>
    <submittedName>
        <fullName evidence="1">Uncharacterized protein</fullName>
    </submittedName>
</protein>
<dbReference type="Proteomes" id="UP001220610">
    <property type="component" value="Chromosome"/>
</dbReference>
<gene>
    <name evidence="1" type="ORF">P0Y53_02045</name>
</gene>
<accession>A0AAJ5WUA1</accession>
<organism evidence="1 2">
    <name type="scientific">Candidatus Pseudobacter hemicellulosilyticus</name>
    <dbReference type="NCBI Taxonomy" id="3121375"/>
    <lineage>
        <taxon>Bacteria</taxon>
        <taxon>Pseudomonadati</taxon>
        <taxon>Bacteroidota</taxon>
        <taxon>Chitinophagia</taxon>
        <taxon>Chitinophagales</taxon>
        <taxon>Chitinophagaceae</taxon>
        <taxon>Pseudobacter</taxon>
    </lineage>
</organism>
<name>A0AAJ5WUA1_9BACT</name>
<sequence>MGVAMHIDQQITQYLPHLNAKQKQAVLSVVKTFAAEQQDWWEEIGMEQQEAIDRSLAEMKAGKLTAHEDVMKKYKKWLKK</sequence>
<evidence type="ECO:0000313" key="2">
    <source>
        <dbReference type="Proteomes" id="UP001220610"/>
    </source>
</evidence>
<evidence type="ECO:0000313" key="1">
    <source>
        <dbReference type="EMBL" id="WEK36269.1"/>
    </source>
</evidence>